<protein>
    <submittedName>
        <fullName evidence="1">DUF2164 domain-containing protein</fullName>
    </submittedName>
</protein>
<gene>
    <name evidence="1" type="ORF">P4S50_09330</name>
</gene>
<dbReference type="RefSeq" id="WP_277734591.1">
    <property type="nucleotide sequence ID" value="NZ_CP120733.1"/>
</dbReference>
<keyword evidence="2" id="KW-1185">Reference proteome</keyword>
<dbReference type="Pfam" id="PF09932">
    <property type="entry name" value="DUF2164"/>
    <property type="match status" value="1"/>
</dbReference>
<dbReference type="InterPro" id="IPR018680">
    <property type="entry name" value="DUF2164"/>
</dbReference>
<dbReference type="Proteomes" id="UP001222800">
    <property type="component" value="Chromosome"/>
</dbReference>
<proteinExistence type="predicted"/>
<dbReference type="EMBL" id="CP120733">
    <property type="protein sequence ID" value="WFD12269.1"/>
    <property type="molecule type" value="Genomic_DNA"/>
</dbReference>
<evidence type="ECO:0000313" key="2">
    <source>
        <dbReference type="Proteomes" id="UP001222800"/>
    </source>
</evidence>
<accession>A0ABY8EJQ3</accession>
<reference evidence="1 2" key="1">
    <citation type="submission" date="2023-03" db="EMBL/GenBank/DDBJ databases">
        <title>Complete genome sequence of Tepidibacter sp. SWIR-1, isolated from a deep-sea hydrothermal vent.</title>
        <authorList>
            <person name="Li X."/>
        </authorList>
    </citation>
    <scope>NUCLEOTIDE SEQUENCE [LARGE SCALE GENOMIC DNA]</scope>
    <source>
        <strain evidence="1 2">SWIR-1</strain>
    </source>
</reference>
<evidence type="ECO:0000313" key="1">
    <source>
        <dbReference type="EMBL" id="WFD12269.1"/>
    </source>
</evidence>
<organism evidence="1 2">
    <name type="scientific">Tepidibacter hydrothermalis</name>
    <dbReference type="NCBI Taxonomy" id="3036126"/>
    <lineage>
        <taxon>Bacteria</taxon>
        <taxon>Bacillati</taxon>
        <taxon>Bacillota</taxon>
        <taxon>Clostridia</taxon>
        <taxon>Peptostreptococcales</taxon>
        <taxon>Peptostreptococcaceae</taxon>
        <taxon>Tepidibacter</taxon>
    </lineage>
</organism>
<name>A0ABY8EJQ3_9FIRM</name>
<sequence>MDKINLSKEKKAKMISSIKKYFQDERDEDLGDLASSMILDFFIKDLAAEFYNQGVSDSHKYMSDRVEELFEIQKY</sequence>